<dbReference type="EMBL" id="LM995447">
    <property type="protein sequence ID" value="CDZ24867.1"/>
    <property type="molecule type" value="Genomic_DNA"/>
</dbReference>
<evidence type="ECO:0000313" key="2">
    <source>
        <dbReference type="Proteomes" id="UP000032431"/>
    </source>
</evidence>
<reference evidence="2" key="1">
    <citation type="submission" date="2014-07" db="EMBL/GenBank/DDBJ databases">
        <authorList>
            <person name="Wibberg D."/>
        </authorList>
    </citation>
    <scope>NUCLEOTIDE SEQUENCE [LARGE SCALE GENOMIC DNA]</scope>
    <source>
        <strain evidence="2">DG5</strain>
    </source>
</reference>
<proteinExistence type="predicted"/>
<dbReference type="KEGG" id="ccel:CCDG5_1768"/>
<dbReference type="PATRIC" id="fig|29343.3.peg.1858"/>
<dbReference type="HOGENOM" id="CLU_2104720_0_0_9"/>
<accession>A0A078KQW9</accession>
<dbReference type="Proteomes" id="UP000032431">
    <property type="component" value="Chromosome I"/>
</dbReference>
<gene>
    <name evidence="1" type="ORF">CCDG5_1768</name>
</gene>
<protein>
    <submittedName>
        <fullName evidence="1">Putative membrane protein</fullName>
    </submittedName>
</protein>
<keyword evidence="2" id="KW-1185">Reference proteome</keyword>
<sequence>MEAVLSLPINAIALDNEEMEYVDGGGTVKITLSKQFIGSLIAEVGVAGLTIALDAVGDSIATAIELGTAGSATLAVGAFIIFWNSAVGTAAKFIAGYVIGSTYNGPSYTIQFSNG</sequence>
<dbReference type="OrthoDB" id="2108734at2"/>
<organism evidence="1 2">
    <name type="scientific">[Clostridium] cellulosi</name>
    <dbReference type="NCBI Taxonomy" id="29343"/>
    <lineage>
        <taxon>Bacteria</taxon>
        <taxon>Bacillati</taxon>
        <taxon>Bacillota</taxon>
        <taxon>Clostridia</taxon>
        <taxon>Eubacteriales</taxon>
        <taxon>Oscillospiraceae</taxon>
        <taxon>Oscillospiraceae incertae sedis</taxon>
    </lineage>
</organism>
<dbReference type="AlphaFoldDB" id="A0A078KQW9"/>
<name>A0A078KQW9_9FIRM</name>
<dbReference type="STRING" id="29343.CCDG5_1768"/>
<evidence type="ECO:0000313" key="1">
    <source>
        <dbReference type="EMBL" id="CDZ24867.1"/>
    </source>
</evidence>